<dbReference type="InterPro" id="IPR025154">
    <property type="entry name" value="Put_metallopeptidase_dom"/>
</dbReference>
<name>A0A382CQP4_9ZZZZ</name>
<dbReference type="InterPro" id="IPR018698">
    <property type="entry name" value="VWA-like_dom"/>
</dbReference>
<dbReference type="Pfam" id="PF13203">
    <property type="entry name" value="DUF2201_N"/>
    <property type="match status" value="1"/>
</dbReference>
<feature type="domain" description="Putative metallopeptidase" evidence="3">
    <location>
        <begin position="52"/>
        <end position="300"/>
    </location>
</feature>
<evidence type="ECO:0000256" key="1">
    <source>
        <dbReference type="SAM" id="MobiDB-lite"/>
    </source>
</evidence>
<accession>A0A382CQP4</accession>
<evidence type="ECO:0000259" key="2">
    <source>
        <dbReference type="Pfam" id="PF09967"/>
    </source>
</evidence>
<dbReference type="PANTHER" id="PTHR38730:SF1">
    <property type="entry name" value="SLL7028 PROTEIN"/>
    <property type="match status" value="1"/>
</dbReference>
<feature type="compositionally biased region" description="Basic and acidic residues" evidence="1">
    <location>
        <begin position="195"/>
        <end position="207"/>
    </location>
</feature>
<organism evidence="4">
    <name type="scientific">marine metagenome</name>
    <dbReference type="NCBI Taxonomy" id="408172"/>
    <lineage>
        <taxon>unclassified sequences</taxon>
        <taxon>metagenomes</taxon>
        <taxon>ecological metagenomes</taxon>
    </lineage>
</organism>
<dbReference type="SUPFAM" id="SSF53300">
    <property type="entry name" value="vWA-like"/>
    <property type="match status" value="1"/>
</dbReference>
<gene>
    <name evidence="4" type="ORF">METZ01_LOCUS180785</name>
</gene>
<dbReference type="Pfam" id="PF09967">
    <property type="entry name" value="DUF2201"/>
    <property type="match status" value="1"/>
</dbReference>
<evidence type="ECO:0008006" key="5">
    <source>
        <dbReference type="Google" id="ProtNLM"/>
    </source>
</evidence>
<dbReference type="AlphaFoldDB" id="A0A382CQP4"/>
<proteinExistence type="predicted"/>
<sequence>MPKTATKNEQELDTAIDEVLASSGIEIDDTLPAPVVFDYTDKEVKEMIVSSRVRLLIRHPFFGTLATRLKMVEAEWCPTAATDGRHFYYNSDFFRTLTPEEIDFVVGHEVMHCVYEHCGEFGRLMDKKEEDRDMKLWNIAADYKVNQALVESGVGTMPKQALHDRKYYRSYTEEIYEHLKESGEAEDKQTLDVHMFGDGDEKGKEGEGNDPTGRKAPIKVSPQEAQAIKDQMKQAVLQAAQSTDAGTLPGDIKRIISGMTNPKMDWRELLNISIQSLVKSDFTFMRQSRKSKSMGIYLPGQKNEDKIDVAIGLDVSGSISSSMIEEFLGEVHGIMQQFQDFKIRIWTFDTQVNKEGYKEFDPYNADELKEYEIVGGGGTDFECNYNFMKENDITPDKFIMFTDGMPWDSWGDENYCDSLFVIHGSESIVPPFGEHAYYSQA</sequence>
<dbReference type="InterPro" id="IPR036465">
    <property type="entry name" value="vWFA_dom_sf"/>
</dbReference>
<feature type="region of interest" description="Disordered" evidence="1">
    <location>
        <begin position="195"/>
        <end position="217"/>
    </location>
</feature>
<dbReference type="PANTHER" id="PTHR38730">
    <property type="entry name" value="SLL7028 PROTEIN"/>
    <property type="match status" value="1"/>
</dbReference>
<reference evidence="4" key="1">
    <citation type="submission" date="2018-05" db="EMBL/GenBank/DDBJ databases">
        <authorList>
            <person name="Lanie J.A."/>
            <person name="Ng W.-L."/>
            <person name="Kazmierczak K.M."/>
            <person name="Andrzejewski T.M."/>
            <person name="Davidsen T.M."/>
            <person name="Wayne K.J."/>
            <person name="Tettelin H."/>
            <person name="Glass J.I."/>
            <person name="Rusch D."/>
            <person name="Podicherti R."/>
            <person name="Tsui H.-C.T."/>
            <person name="Winkler M.E."/>
        </authorList>
    </citation>
    <scope>NUCLEOTIDE SEQUENCE</scope>
</reference>
<dbReference type="Gene3D" id="3.40.50.410">
    <property type="entry name" value="von Willebrand factor, type A domain"/>
    <property type="match status" value="1"/>
</dbReference>
<evidence type="ECO:0000313" key="4">
    <source>
        <dbReference type="EMBL" id="SVB27931.1"/>
    </source>
</evidence>
<protein>
    <recommendedName>
        <fullName evidence="5">Metallopeptidase domain-containing protein</fullName>
    </recommendedName>
</protein>
<dbReference type="EMBL" id="UINC01035472">
    <property type="protein sequence ID" value="SVB27931.1"/>
    <property type="molecule type" value="Genomic_DNA"/>
</dbReference>
<feature type="domain" description="VWA-like" evidence="2">
    <location>
        <begin position="309"/>
        <end position="435"/>
    </location>
</feature>
<evidence type="ECO:0000259" key="3">
    <source>
        <dbReference type="Pfam" id="PF13203"/>
    </source>
</evidence>